<keyword evidence="2" id="KW-1133">Transmembrane helix</keyword>
<gene>
    <name evidence="4" type="ordered locus">Nmlp_2381</name>
</gene>
<feature type="region of interest" description="Disordered" evidence="1">
    <location>
        <begin position="1"/>
        <end position="25"/>
    </location>
</feature>
<feature type="transmembrane region" description="Helical" evidence="2">
    <location>
        <begin position="47"/>
        <end position="70"/>
    </location>
</feature>
<organism evidence="4 5">
    <name type="scientific">Natronomonas moolapensis (strain DSM 18674 / CECT 7526 / JCM 14361 / 8.8.11)</name>
    <dbReference type="NCBI Taxonomy" id="268739"/>
    <lineage>
        <taxon>Archaea</taxon>
        <taxon>Methanobacteriati</taxon>
        <taxon>Methanobacteriota</taxon>
        <taxon>Stenosarchaea group</taxon>
        <taxon>Halobacteria</taxon>
        <taxon>Halobacteriales</taxon>
        <taxon>Natronomonadaceae</taxon>
        <taxon>Natronomonas</taxon>
    </lineage>
</organism>
<name>M1XQZ5_NATM8</name>
<sequence>MGSSPFGEETTPAIRRIEDASTSEATVPDVEALTGDPQTLEPAIQGVWVIQSAISAAVLGIIAAVIFSVVSPGGAWVGAVVFVVTAALGIVFSLLKYRIWMYQVRDDSLYLKRGVLTRVNTVAPYVRIQHVDTRRGPVERAFGLATTVVYTAGSRGADVSIPGLTPERADDLQTRLKHLAIAAEGDDAV</sequence>
<protein>
    <submittedName>
        <fullName evidence="4">DUF304 domain protein</fullName>
    </submittedName>
</protein>
<evidence type="ECO:0000259" key="3">
    <source>
        <dbReference type="Pfam" id="PF03703"/>
    </source>
</evidence>
<dbReference type="Pfam" id="PF03703">
    <property type="entry name" value="bPH_2"/>
    <property type="match status" value="1"/>
</dbReference>
<feature type="transmembrane region" description="Helical" evidence="2">
    <location>
        <begin position="76"/>
        <end position="95"/>
    </location>
</feature>
<dbReference type="AlphaFoldDB" id="M1XQZ5"/>
<accession>M1XQZ5</accession>
<dbReference type="PANTHER" id="PTHR34473:SF3">
    <property type="entry name" value="TRANSMEMBRANE PROTEIN-RELATED"/>
    <property type="match status" value="1"/>
</dbReference>
<evidence type="ECO:0000313" key="5">
    <source>
        <dbReference type="Proteomes" id="UP000011867"/>
    </source>
</evidence>
<feature type="domain" description="YdbS-like PH" evidence="3">
    <location>
        <begin position="97"/>
        <end position="175"/>
    </location>
</feature>
<dbReference type="KEGG" id="nmo:Nmlp_2381"/>
<keyword evidence="5" id="KW-1185">Reference proteome</keyword>
<keyword evidence="2" id="KW-0812">Transmembrane</keyword>
<evidence type="ECO:0000313" key="4">
    <source>
        <dbReference type="EMBL" id="CCQ36549.1"/>
    </source>
</evidence>
<dbReference type="InterPro" id="IPR005182">
    <property type="entry name" value="YdbS-like_PH"/>
</dbReference>
<dbReference type="STRING" id="268739.Nmlp_2381"/>
<dbReference type="PANTHER" id="PTHR34473">
    <property type="entry name" value="UPF0699 TRANSMEMBRANE PROTEIN YDBS"/>
    <property type="match status" value="1"/>
</dbReference>
<dbReference type="EMBL" id="HF582854">
    <property type="protein sequence ID" value="CCQ36549.1"/>
    <property type="molecule type" value="Genomic_DNA"/>
</dbReference>
<reference evidence="4 5" key="1">
    <citation type="journal article" date="2013" name="Genome Announc.">
        <title>Genome of the haloarchaeon Natronomonas moolapensis, a neutrophilic member of a previously haloalkaliphilic genus.</title>
        <authorList>
            <person name="Dyall-Smith M.L."/>
            <person name="Pfeiffer F."/>
            <person name="Oberwinkler T."/>
            <person name="Klee K."/>
            <person name="Rampp M."/>
            <person name="Palm P."/>
            <person name="Gross K."/>
            <person name="Schuster S.C."/>
            <person name="Oesterhelt D."/>
        </authorList>
    </citation>
    <scope>NUCLEOTIDE SEQUENCE [LARGE SCALE GENOMIC DNA]</scope>
    <source>
        <strain evidence="5">DSM 18674 / JCM 14361 / 8.8.11</strain>
    </source>
</reference>
<dbReference type="eggNOG" id="arCOG04622">
    <property type="taxonomic scope" value="Archaea"/>
</dbReference>
<keyword evidence="2" id="KW-0472">Membrane</keyword>
<evidence type="ECO:0000256" key="1">
    <source>
        <dbReference type="SAM" id="MobiDB-lite"/>
    </source>
</evidence>
<dbReference type="Proteomes" id="UP000011867">
    <property type="component" value="Chromosome"/>
</dbReference>
<dbReference type="HOGENOM" id="CLU_104197_2_1_2"/>
<proteinExistence type="predicted"/>
<evidence type="ECO:0000256" key="2">
    <source>
        <dbReference type="SAM" id="Phobius"/>
    </source>
</evidence>